<evidence type="ECO:0000256" key="1">
    <source>
        <dbReference type="ARBA" id="ARBA00022527"/>
    </source>
</evidence>
<dbReference type="PANTHER" id="PTHR27002:SF1069">
    <property type="entry name" value="NON-SPECIFIC SERINE_THREONINE PROTEIN KINASE"/>
    <property type="match status" value="1"/>
</dbReference>
<dbReference type="Proteomes" id="UP000289340">
    <property type="component" value="Chromosome 12"/>
</dbReference>
<dbReference type="PANTHER" id="PTHR27002">
    <property type="entry name" value="RECEPTOR-LIKE SERINE/THREONINE-PROTEIN KINASE SD1-8"/>
    <property type="match status" value="1"/>
</dbReference>
<evidence type="ECO:0000313" key="8">
    <source>
        <dbReference type="Proteomes" id="UP000289340"/>
    </source>
</evidence>
<name>A0A445HQ52_GLYSO</name>
<evidence type="ECO:0000256" key="5">
    <source>
        <dbReference type="ARBA" id="ARBA00022840"/>
    </source>
</evidence>
<keyword evidence="2" id="KW-0808">Transferase</keyword>
<dbReference type="GO" id="GO:0005524">
    <property type="term" value="F:ATP binding"/>
    <property type="evidence" value="ECO:0007669"/>
    <property type="project" value="UniProtKB-KW"/>
</dbReference>
<gene>
    <name evidence="7" type="ORF">D0Y65_034362</name>
</gene>
<keyword evidence="1" id="KW-0723">Serine/threonine-protein kinase</keyword>
<feature type="domain" description="Protein kinase" evidence="6">
    <location>
        <begin position="1"/>
        <end position="134"/>
    </location>
</feature>
<dbReference type="GO" id="GO:0005886">
    <property type="term" value="C:plasma membrane"/>
    <property type="evidence" value="ECO:0007669"/>
    <property type="project" value="TreeGrafter"/>
</dbReference>
<sequence>MQIWIQKYQTLDWLDHSWEIKLRKLNTNRVAGTYGYMPPEYATRGNFSVKSDVFSYGVIVLEIVSGKRNRDFADSKHYNNLLGHAWTLGTEERALELLDEVLGVQCTPSEVIRCIQIHAIGIRHGKKTRTYGYLPESVLTLTGNTRVDQVWVRVFLDNQKSGAGTGMRLLDPSRPRTRPAT</sequence>
<dbReference type="Pfam" id="PF07714">
    <property type="entry name" value="PK_Tyr_Ser-Thr"/>
    <property type="match status" value="1"/>
</dbReference>
<evidence type="ECO:0000256" key="3">
    <source>
        <dbReference type="ARBA" id="ARBA00022741"/>
    </source>
</evidence>
<reference evidence="7 8" key="1">
    <citation type="submission" date="2018-09" db="EMBL/GenBank/DDBJ databases">
        <title>A high-quality reference genome of wild soybean provides a powerful tool to mine soybean genomes.</title>
        <authorList>
            <person name="Xie M."/>
            <person name="Chung C.Y.L."/>
            <person name="Li M.-W."/>
            <person name="Wong F.-L."/>
            <person name="Chan T.-F."/>
            <person name="Lam H.-M."/>
        </authorList>
    </citation>
    <scope>NUCLEOTIDE SEQUENCE [LARGE SCALE GENOMIC DNA]</scope>
    <source>
        <strain evidence="8">cv. W05</strain>
        <tissue evidence="7">Hypocotyl of etiolated seedlings</tissue>
    </source>
</reference>
<dbReference type="InterPro" id="IPR011009">
    <property type="entry name" value="Kinase-like_dom_sf"/>
</dbReference>
<dbReference type="PROSITE" id="PS50011">
    <property type="entry name" value="PROTEIN_KINASE_DOM"/>
    <property type="match status" value="1"/>
</dbReference>
<dbReference type="AlphaFoldDB" id="A0A445HQ52"/>
<comment type="caution">
    <text evidence="7">The sequence shown here is derived from an EMBL/GenBank/DDBJ whole genome shotgun (WGS) entry which is preliminary data.</text>
</comment>
<dbReference type="EMBL" id="QZWG01000012">
    <property type="protein sequence ID" value="RZB75833.1"/>
    <property type="molecule type" value="Genomic_DNA"/>
</dbReference>
<proteinExistence type="predicted"/>
<keyword evidence="8" id="KW-1185">Reference proteome</keyword>
<keyword evidence="3" id="KW-0547">Nucleotide-binding</keyword>
<accession>A0A445HQ52</accession>
<protein>
    <submittedName>
        <fullName evidence="7">Putative serine/threonine-protein kinase WNK2 isoform F</fullName>
    </submittedName>
</protein>
<dbReference type="InterPro" id="IPR001245">
    <property type="entry name" value="Ser-Thr/Tyr_kinase_cat_dom"/>
</dbReference>
<dbReference type="InterPro" id="IPR000719">
    <property type="entry name" value="Prot_kinase_dom"/>
</dbReference>
<organism evidence="7 8">
    <name type="scientific">Glycine soja</name>
    <name type="common">Wild soybean</name>
    <dbReference type="NCBI Taxonomy" id="3848"/>
    <lineage>
        <taxon>Eukaryota</taxon>
        <taxon>Viridiplantae</taxon>
        <taxon>Streptophyta</taxon>
        <taxon>Embryophyta</taxon>
        <taxon>Tracheophyta</taxon>
        <taxon>Spermatophyta</taxon>
        <taxon>Magnoliopsida</taxon>
        <taxon>eudicotyledons</taxon>
        <taxon>Gunneridae</taxon>
        <taxon>Pentapetalae</taxon>
        <taxon>rosids</taxon>
        <taxon>fabids</taxon>
        <taxon>Fabales</taxon>
        <taxon>Fabaceae</taxon>
        <taxon>Papilionoideae</taxon>
        <taxon>50 kb inversion clade</taxon>
        <taxon>NPAAA clade</taxon>
        <taxon>indigoferoid/millettioid clade</taxon>
        <taxon>Phaseoleae</taxon>
        <taxon>Glycine</taxon>
        <taxon>Glycine subgen. Soja</taxon>
    </lineage>
</organism>
<evidence type="ECO:0000313" key="7">
    <source>
        <dbReference type="EMBL" id="RZB75833.1"/>
    </source>
</evidence>
<evidence type="ECO:0000256" key="4">
    <source>
        <dbReference type="ARBA" id="ARBA00022777"/>
    </source>
</evidence>
<evidence type="ECO:0000259" key="6">
    <source>
        <dbReference type="PROSITE" id="PS50011"/>
    </source>
</evidence>
<keyword evidence="5" id="KW-0067">ATP-binding</keyword>
<keyword evidence="4 7" id="KW-0418">Kinase</keyword>
<dbReference type="GO" id="GO:0004674">
    <property type="term" value="F:protein serine/threonine kinase activity"/>
    <property type="evidence" value="ECO:0007669"/>
    <property type="project" value="UniProtKB-KW"/>
</dbReference>
<dbReference type="Gene3D" id="1.10.510.10">
    <property type="entry name" value="Transferase(Phosphotransferase) domain 1"/>
    <property type="match status" value="1"/>
</dbReference>
<evidence type="ECO:0000256" key="2">
    <source>
        <dbReference type="ARBA" id="ARBA00022679"/>
    </source>
</evidence>
<dbReference type="SUPFAM" id="SSF56112">
    <property type="entry name" value="Protein kinase-like (PK-like)"/>
    <property type="match status" value="1"/>
</dbReference>